<dbReference type="Proteomes" id="UP000603453">
    <property type="component" value="Unassembled WGS sequence"/>
</dbReference>
<reference evidence="3" key="1">
    <citation type="submission" date="2020-12" db="EMBL/GenBank/DDBJ databases">
        <title>Metabolic potential, ecology and presence of endohyphal bacteria is reflected in genomic diversity of Mucoromycotina.</title>
        <authorList>
            <person name="Muszewska A."/>
            <person name="Okrasinska A."/>
            <person name="Steczkiewicz K."/>
            <person name="Drgas O."/>
            <person name="Orlowska M."/>
            <person name="Perlinska-Lenart U."/>
            <person name="Aleksandrzak-Piekarczyk T."/>
            <person name="Szatraj K."/>
            <person name="Zielenkiewicz U."/>
            <person name="Pilsyk S."/>
            <person name="Malc E."/>
            <person name="Mieczkowski P."/>
            <person name="Kruszewska J.S."/>
            <person name="Biernat P."/>
            <person name="Pawlowska J."/>
        </authorList>
    </citation>
    <scope>NUCLEOTIDE SEQUENCE</scope>
    <source>
        <strain evidence="3">WA0000017839</strain>
    </source>
</reference>
<dbReference type="EMBL" id="JAEPRD010000102">
    <property type="protein sequence ID" value="KAG2198967.1"/>
    <property type="molecule type" value="Genomic_DNA"/>
</dbReference>
<evidence type="ECO:0000313" key="4">
    <source>
        <dbReference type="Proteomes" id="UP000603453"/>
    </source>
</evidence>
<dbReference type="Pfam" id="PF24681">
    <property type="entry name" value="Kelch_KLHDC2_KLHL20_DRC7"/>
    <property type="match status" value="2"/>
</dbReference>
<dbReference type="InterPro" id="IPR015915">
    <property type="entry name" value="Kelch-typ_b-propeller"/>
</dbReference>
<dbReference type="SUPFAM" id="SSF117281">
    <property type="entry name" value="Kelch motif"/>
    <property type="match status" value="1"/>
</dbReference>
<evidence type="ECO:0008006" key="5">
    <source>
        <dbReference type="Google" id="ProtNLM"/>
    </source>
</evidence>
<dbReference type="AlphaFoldDB" id="A0A8H7UYN4"/>
<organism evidence="3 4">
    <name type="scientific">Mucor saturninus</name>
    <dbReference type="NCBI Taxonomy" id="64648"/>
    <lineage>
        <taxon>Eukaryota</taxon>
        <taxon>Fungi</taxon>
        <taxon>Fungi incertae sedis</taxon>
        <taxon>Mucoromycota</taxon>
        <taxon>Mucoromycotina</taxon>
        <taxon>Mucoromycetes</taxon>
        <taxon>Mucorales</taxon>
        <taxon>Mucorineae</taxon>
        <taxon>Mucoraceae</taxon>
        <taxon>Mucor</taxon>
    </lineage>
</organism>
<dbReference type="InterPro" id="IPR011043">
    <property type="entry name" value="Gal_Oxase/kelch_b-propeller"/>
</dbReference>
<sequence>MLLQPGQIIETTGDNVVGLWQPSIVKVQEQLFVIGGGGALIDNLRVLDLLKMQWKTIIVKGKEAPRVYGHTATLWENSIVVFGGCDASGNYSNAIHIYDIQKQTWSQPAVDGTTHARYLHSASVYNNKLFVYGGFAKNKDCTYVLNELNVLDLLSFSWSKYENVMPRYNHSSTLMGHKLYIYGGKDVCGDTTSDLYVIDLSISPYTSRFIMKSDGMMLLKSKHFSVSVDGKLLVFGKYHPDSMYGLWMLDFNTLQWTKQATDTHYFDTGAWNYFTALKDSSLVFVGNRDDVRPLGHDHFSPHYQTRDVLVLDSKCLEIPDINKTLQVSRL</sequence>
<accession>A0A8H7UYN4</accession>
<dbReference type="SUPFAM" id="SSF50965">
    <property type="entry name" value="Galactose oxidase, central domain"/>
    <property type="match status" value="1"/>
</dbReference>
<evidence type="ECO:0000256" key="2">
    <source>
        <dbReference type="ARBA" id="ARBA00022737"/>
    </source>
</evidence>
<dbReference type="OrthoDB" id="10250130at2759"/>
<comment type="caution">
    <text evidence="3">The sequence shown here is derived from an EMBL/GenBank/DDBJ whole genome shotgun (WGS) entry which is preliminary data.</text>
</comment>
<evidence type="ECO:0000313" key="3">
    <source>
        <dbReference type="EMBL" id="KAG2198967.1"/>
    </source>
</evidence>
<keyword evidence="2" id="KW-0677">Repeat</keyword>
<name>A0A8H7UYN4_9FUNG</name>
<keyword evidence="1" id="KW-0880">Kelch repeat</keyword>
<keyword evidence="4" id="KW-1185">Reference proteome</keyword>
<gene>
    <name evidence="3" type="ORF">INT47_013151</name>
</gene>
<proteinExistence type="predicted"/>
<evidence type="ECO:0000256" key="1">
    <source>
        <dbReference type="ARBA" id="ARBA00022441"/>
    </source>
</evidence>
<dbReference type="PANTHER" id="PTHR46093:SF18">
    <property type="entry name" value="FIBRONECTIN TYPE-III DOMAIN-CONTAINING PROTEIN"/>
    <property type="match status" value="1"/>
</dbReference>
<protein>
    <recommendedName>
        <fullName evidence="5">Galactose oxidase</fullName>
    </recommendedName>
</protein>
<dbReference type="Gene3D" id="2.120.10.80">
    <property type="entry name" value="Kelch-type beta propeller"/>
    <property type="match status" value="1"/>
</dbReference>
<dbReference type="PANTHER" id="PTHR46093">
    <property type="entry name" value="ACYL-COA-BINDING DOMAIN-CONTAINING PROTEIN 5"/>
    <property type="match status" value="1"/>
</dbReference>